<dbReference type="Proteomes" id="UP000230914">
    <property type="component" value="Unassembled WGS sequence"/>
</dbReference>
<keyword evidence="1 3" id="KW-0479">Metal-binding</keyword>
<name>A0A2G6KEP3_9ACTN</name>
<dbReference type="FunFam" id="3.20.20.140:FF:000005">
    <property type="entry name" value="TatD family hydrolase"/>
    <property type="match status" value="1"/>
</dbReference>
<dbReference type="InterPro" id="IPR018228">
    <property type="entry name" value="DNase_TatD-rel_CS"/>
</dbReference>
<keyword evidence="2 5" id="KW-0378">Hydrolase</keyword>
<feature type="binding site" evidence="3">
    <location>
        <position position="200"/>
    </location>
    <ligand>
        <name>a divalent metal cation</name>
        <dbReference type="ChEBI" id="CHEBI:60240"/>
        <label>1</label>
    </ligand>
</feature>
<dbReference type="SUPFAM" id="SSF51556">
    <property type="entry name" value="Metallo-dependent hydrolases"/>
    <property type="match status" value="1"/>
</dbReference>
<dbReference type="PROSITE" id="PS01090">
    <property type="entry name" value="TATD_2"/>
    <property type="match status" value="1"/>
</dbReference>
<feature type="region of interest" description="Disordered" evidence="4">
    <location>
        <begin position="245"/>
        <end position="265"/>
    </location>
</feature>
<evidence type="ECO:0000256" key="4">
    <source>
        <dbReference type="SAM" id="MobiDB-lite"/>
    </source>
</evidence>
<dbReference type="NCBIfam" id="TIGR00010">
    <property type="entry name" value="YchF/TatD family DNA exonuclease"/>
    <property type="match status" value="1"/>
</dbReference>
<dbReference type="AlphaFoldDB" id="A0A2G6KEP3"/>
<proteinExistence type="predicted"/>
<feature type="binding site" evidence="3">
    <location>
        <position position="8"/>
    </location>
    <ligand>
        <name>a divalent metal cation</name>
        <dbReference type="ChEBI" id="CHEBI:60240"/>
        <label>1</label>
    </ligand>
</feature>
<reference evidence="5 6" key="1">
    <citation type="submission" date="2017-10" db="EMBL/GenBank/DDBJ databases">
        <title>Novel microbial diversity and functional potential in the marine mammal oral microbiome.</title>
        <authorList>
            <person name="Dudek N.K."/>
            <person name="Sun C.L."/>
            <person name="Burstein D."/>
            <person name="Kantor R.S."/>
            <person name="Aliaga Goltsman D.S."/>
            <person name="Bik E.M."/>
            <person name="Thomas B.C."/>
            <person name="Banfield J.F."/>
            <person name="Relman D.A."/>
        </authorList>
    </citation>
    <scope>NUCLEOTIDE SEQUENCE [LARGE SCALE GENOMIC DNA]</scope>
    <source>
        <strain evidence="5">DOLJORAL78_61_10</strain>
    </source>
</reference>
<feature type="binding site" evidence="3">
    <location>
        <position position="10"/>
    </location>
    <ligand>
        <name>a divalent metal cation</name>
        <dbReference type="ChEBI" id="CHEBI:60240"/>
        <label>1</label>
    </ligand>
</feature>
<dbReference type="GO" id="GO:0046872">
    <property type="term" value="F:metal ion binding"/>
    <property type="evidence" value="ECO:0007669"/>
    <property type="project" value="UniProtKB-KW"/>
</dbReference>
<dbReference type="PANTHER" id="PTHR46124">
    <property type="entry name" value="D-AMINOACYL-TRNA DEACYLASE"/>
    <property type="match status" value="1"/>
</dbReference>
<protein>
    <submittedName>
        <fullName evidence="5">Hydrolase TatD</fullName>
    </submittedName>
</protein>
<dbReference type="InterPro" id="IPR015991">
    <property type="entry name" value="TatD/YcfH-like"/>
</dbReference>
<evidence type="ECO:0000313" key="5">
    <source>
        <dbReference type="EMBL" id="PIE33422.1"/>
    </source>
</evidence>
<dbReference type="PIRSF" id="PIRSF005902">
    <property type="entry name" value="DNase_TatD"/>
    <property type="match status" value="1"/>
</dbReference>
<dbReference type="GO" id="GO:0004536">
    <property type="term" value="F:DNA nuclease activity"/>
    <property type="evidence" value="ECO:0007669"/>
    <property type="project" value="InterPro"/>
</dbReference>
<dbReference type="GO" id="GO:0005829">
    <property type="term" value="C:cytosol"/>
    <property type="evidence" value="ECO:0007669"/>
    <property type="project" value="TreeGrafter"/>
</dbReference>
<dbReference type="InterPro" id="IPR001130">
    <property type="entry name" value="TatD-like"/>
</dbReference>
<dbReference type="GO" id="GO:0016788">
    <property type="term" value="F:hydrolase activity, acting on ester bonds"/>
    <property type="evidence" value="ECO:0007669"/>
    <property type="project" value="InterPro"/>
</dbReference>
<dbReference type="Gene3D" id="3.20.20.140">
    <property type="entry name" value="Metal-dependent hydrolases"/>
    <property type="match status" value="1"/>
</dbReference>
<evidence type="ECO:0000256" key="3">
    <source>
        <dbReference type="PIRSR" id="PIRSR005902-1"/>
    </source>
</evidence>
<comment type="caution">
    <text evidence="5">The sequence shown here is derived from an EMBL/GenBank/DDBJ whole genome shotgun (WGS) entry which is preliminary data.</text>
</comment>
<feature type="binding site" evidence="3">
    <location>
        <position position="90"/>
    </location>
    <ligand>
        <name>a divalent metal cation</name>
        <dbReference type="ChEBI" id="CHEBI:60240"/>
        <label>1</label>
    </ligand>
</feature>
<dbReference type="EMBL" id="PDSL01000032">
    <property type="protein sequence ID" value="PIE33422.1"/>
    <property type="molecule type" value="Genomic_DNA"/>
</dbReference>
<feature type="binding site" evidence="3">
    <location>
        <position position="150"/>
    </location>
    <ligand>
        <name>a divalent metal cation</name>
        <dbReference type="ChEBI" id="CHEBI:60240"/>
        <label>2</label>
    </ligand>
</feature>
<sequence>MIDWFDSHCHVHDERMPGGSDGAIEAARRAGVVGMVTVGTDRDTSLAALKIAERHDDVVASVGLHPHDAINGIDSILDLVERDDVVAIGEAGLDYYYDHSPRDVQREVFAAQINLAHTRRRPLIIHTRDAWEDTFDVLVAEGVPEGTIFHCFTGGPNEARRCLDLGAYVSFSGIVTFPKAPEVREAAALVPLDRLLVETDAPYLAPVPHRGHTNQPAWVTDTGRFLADHLDIPANDLARATTMTARSLFGRSPTTGDRPETSRAS</sequence>
<dbReference type="InterPro" id="IPR032466">
    <property type="entry name" value="Metal_Hydrolase"/>
</dbReference>
<dbReference type="Pfam" id="PF01026">
    <property type="entry name" value="TatD_DNase"/>
    <property type="match status" value="1"/>
</dbReference>
<dbReference type="PROSITE" id="PS01091">
    <property type="entry name" value="TATD_3"/>
    <property type="match status" value="1"/>
</dbReference>
<organism evidence="5 6">
    <name type="scientific">Ilumatobacter coccineus</name>
    <dbReference type="NCBI Taxonomy" id="467094"/>
    <lineage>
        <taxon>Bacteria</taxon>
        <taxon>Bacillati</taxon>
        <taxon>Actinomycetota</taxon>
        <taxon>Acidimicrobiia</taxon>
        <taxon>Acidimicrobiales</taxon>
        <taxon>Ilumatobacteraceae</taxon>
        <taxon>Ilumatobacter</taxon>
    </lineage>
</organism>
<evidence type="ECO:0000313" key="6">
    <source>
        <dbReference type="Proteomes" id="UP000230914"/>
    </source>
</evidence>
<dbReference type="PANTHER" id="PTHR46124:SF2">
    <property type="entry name" value="D-AMINOACYL-TRNA DEACYLASE"/>
    <property type="match status" value="1"/>
</dbReference>
<dbReference type="CDD" id="cd01310">
    <property type="entry name" value="TatD_DNAse"/>
    <property type="match status" value="1"/>
</dbReference>
<accession>A0A2G6KEP3</accession>
<feature type="binding site" evidence="3">
    <location>
        <position position="126"/>
    </location>
    <ligand>
        <name>a divalent metal cation</name>
        <dbReference type="ChEBI" id="CHEBI:60240"/>
        <label>2</label>
    </ligand>
</feature>
<evidence type="ECO:0000256" key="2">
    <source>
        <dbReference type="ARBA" id="ARBA00022801"/>
    </source>
</evidence>
<gene>
    <name evidence="5" type="ORF">CSA55_01970</name>
</gene>
<evidence type="ECO:0000256" key="1">
    <source>
        <dbReference type="ARBA" id="ARBA00022723"/>
    </source>
</evidence>